<evidence type="ECO:0000256" key="1">
    <source>
        <dbReference type="ARBA" id="ARBA00022527"/>
    </source>
</evidence>
<evidence type="ECO:0000259" key="6">
    <source>
        <dbReference type="PROSITE" id="PS50011"/>
    </source>
</evidence>
<dbReference type="PROSITE" id="PS50011">
    <property type="entry name" value="PROTEIN_KINASE_DOM"/>
    <property type="match status" value="1"/>
</dbReference>
<dbReference type="SUPFAM" id="SSF56112">
    <property type="entry name" value="Protein kinase-like (PK-like)"/>
    <property type="match status" value="1"/>
</dbReference>
<evidence type="ECO:0000313" key="7">
    <source>
        <dbReference type="EMBL" id="CAG8510425.1"/>
    </source>
</evidence>
<keyword evidence="3" id="KW-0547">Nucleotide-binding</keyword>
<dbReference type="InterPro" id="IPR011990">
    <property type="entry name" value="TPR-like_helical_dom_sf"/>
</dbReference>
<dbReference type="InterPro" id="IPR011009">
    <property type="entry name" value="Kinase-like_dom_sf"/>
</dbReference>
<keyword evidence="4" id="KW-0418">Kinase</keyword>
<sequence length="337" mass="38761">MILTTFLKSCCQKYTCSEYADNAVKWLHACNTTHDDLQALKLADFGLSRRIAESSESRTTSEIFGVIPYIDPQCFFANNNQNGGSKRYKKKNKKSDVYSVGIILWETSSEKTPFKDNKDSATLPLRIRNELREKPIFNTYVAIYKRHARCQRSDNGIKRIIIQDIDVQDIIVQDIIVQDIIVQDIIVQDIIVQDILGNKLFDIFDMNSFTKYLDAVFKTQNVTKNSDEQELWIKLFNEGRSVSDIIINSISKGDNVEVFNLFLNSNNNIAQCFVERYGVMKLVGTSEKYEEAFNLLKSAAEKGKALTMNTLRTCYQKGYERKLIESKDLSNSKKRLR</sequence>
<comment type="caution">
    <text evidence="7">The sequence shown here is derived from an EMBL/GenBank/DDBJ whole genome shotgun (WGS) entry which is preliminary data.</text>
</comment>
<evidence type="ECO:0000256" key="3">
    <source>
        <dbReference type="ARBA" id="ARBA00022741"/>
    </source>
</evidence>
<evidence type="ECO:0000256" key="2">
    <source>
        <dbReference type="ARBA" id="ARBA00022679"/>
    </source>
</evidence>
<name>A0ABM8W2U1_GIGMA</name>
<evidence type="ECO:0000256" key="4">
    <source>
        <dbReference type="ARBA" id="ARBA00022777"/>
    </source>
</evidence>
<keyword evidence="8" id="KW-1185">Reference proteome</keyword>
<dbReference type="InterPro" id="IPR000719">
    <property type="entry name" value="Prot_kinase_dom"/>
</dbReference>
<organism evidence="7 8">
    <name type="scientific">Gigaspora margarita</name>
    <dbReference type="NCBI Taxonomy" id="4874"/>
    <lineage>
        <taxon>Eukaryota</taxon>
        <taxon>Fungi</taxon>
        <taxon>Fungi incertae sedis</taxon>
        <taxon>Mucoromycota</taxon>
        <taxon>Glomeromycotina</taxon>
        <taxon>Glomeromycetes</taxon>
        <taxon>Diversisporales</taxon>
        <taxon>Gigasporaceae</taxon>
        <taxon>Gigaspora</taxon>
    </lineage>
</organism>
<keyword evidence="2" id="KW-0808">Transferase</keyword>
<protein>
    <submittedName>
        <fullName evidence="7">45139_t:CDS:1</fullName>
    </submittedName>
</protein>
<keyword evidence="5" id="KW-0067">ATP-binding</keyword>
<dbReference type="PANTHER" id="PTHR22974">
    <property type="entry name" value="MIXED LINEAGE PROTEIN KINASE"/>
    <property type="match status" value="1"/>
</dbReference>
<dbReference type="Gene3D" id="1.10.510.10">
    <property type="entry name" value="Transferase(Phosphotransferase) domain 1"/>
    <property type="match status" value="1"/>
</dbReference>
<dbReference type="Gene3D" id="1.25.40.10">
    <property type="entry name" value="Tetratricopeptide repeat domain"/>
    <property type="match status" value="1"/>
</dbReference>
<feature type="domain" description="Protein kinase" evidence="6">
    <location>
        <begin position="1"/>
        <end position="171"/>
    </location>
</feature>
<dbReference type="Proteomes" id="UP000789901">
    <property type="component" value="Unassembled WGS sequence"/>
</dbReference>
<proteinExistence type="predicted"/>
<evidence type="ECO:0000313" key="8">
    <source>
        <dbReference type="Proteomes" id="UP000789901"/>
    </source>
</evidence>
<dbReference type="EMBL" id="CAJVQB010000857">
    <property type="protein sequence ID" value="CAG8510425.1"/>
    <property type="molecule type" value="Genomic_DNA"/>
</dbReference>
<gene>
    <name evidence="7" type="ORF">GMARGA_LOCUS2654</name>
</gene>
<dbReference type="Pfam" id="PF00069">
    <property type="entry name" value="Pkinase"/>
    <property type="match status" value="1"/>
</dbReference>
<evidence type="ECO:0000256" key="5">
    <source>
        <dbReference type="ARBA" id="ARBA00022840"/>
    </source>
</evidence>
<accession>A0ABM8W2U1</accession>
<keyword evidence="1" id="KW-0723">Serine/threonine-protein kinase</keyword>
<reference evidence="7 8" key="1">
    <citation type="submission" date="2021-06" db="EMBL/GenBank/DDBJ databases">
        <authorList>
            <person name="Kallberg Y."/>
            <person name="Tangrot J."/>
            <person name="Rosling A."/>
        </authorList>
    </citation>
    <scope>NUCLEOTIDE SEQUENCE [LARGE SCALE GENOMIC DNA]</scope>
    <source>
        <strain evidence="7 8">120-4 pot B 10/14</strain>
    </source>
</reference>